<accession>A0A3N4KNT1</accession>
<protein>
    <submittedName>
        <fullName evidence="9">OPT superfamily oligopeptide transporter</fullName>
    </submittedName>
</protein>
<evidence type="ECO:0000256" key="2">
    <source>
        <dbReference type="ARBA" id="ARBA00008807"/>
    </source>
</evidence>
<dbReference type="Proteomes" id="UP000277580">
    <property type="component" value="Unassembled WGS sequence"/>
</dbReference>
<proteinExistence type="inferred from homology"/>
<dbReference type="NCBIfam" id="TIGR00728">
    <property type="entry name" value="OPT_sfam"/>
    <property type="match status" value="1"/>
</dbReference>
<dbReference type="AlphaFoldDB" id="A0A3N4KNT1"/>
<feature type="region of interest" description="Disordered" evidence="7">
    <location>
        <begin position="286"/>
        <end position="343"/>
    </location>
</feature>
<keyword evidence="6 8" id="KW-0472">Membrane</keyword>
<dbReference type="STRING" id="1392247.A0A3N4KNT1"/>
<evidence type="ECO:0000256" key="8">
    <source>
        <dbReference type="SAM" id="Phobius"/>
    </source>
</evidence>
<dbReference type="PANTHER" id="PTHR31645:SF0">
    <property type="entry name" value="OLIGOPEPTIDE TRANSPORTER YGL114W-RELATED"/>
    <property type="match status" value="1"/>
</dbReference>
<evidence type="ECO:0000256" key="7">
    <source>
        <dbReference type="SAM" id="MobiDB-lite"/>
    </source>
</evidence>
<feature type="region of interest" description="Disordered" evidence="7">
    <location>
        <begin position="125"/>
        <end position="148"/>
    </location>
</feature>
<feature type="transmembrane region" description="Helical" evidence="8">
    <location>
        <begin position="583"/>
        <end position="610"/>
    </location>
</feature>
<keyword evidence="4 8" id="KW-0812">Transmembrane</keyword>
<keyword evidence="10" id="KW-1185">Reference proteome</keyword>
<evidence type="ECO:0000313" key="9">
    <source>
        <dbReference type="EMBL" id="RPB10972.1"/>
    </source>
</evidence>
<gene>
    <name evidence="9" type="ORF">P167DRAFT_537258</name>
</gene>
<keyword evidence="5 8" id="KW-1133">Transmembrane helix</keyword>
<name>A0A3N4KNT1_9PEZI</name>
<dbReference type="GO" id="GO:0035673">
    <property type="term" value="F:oligopeptide transmembrane transporter activity"/>
    <property type="evidence" value="ECO:0007669"/>
    <property type="project" value="InterPro"/>
</dbReference>
<feature type="transmembrane region" description="Helical" evidence="8">
    <location>
        <begin position="74"/>
        <end position="92"/>
    </location>
</feature>
<evidence type="ECO:0000256" key="3">
    <source>
        <dbReference type="ARBA" id="ARBA00022448"/>
    </source>
</evidence>
<evidence type="ECO:0000256" key="4">
    <source>
        <dbReference type="ARBA" id="ARBA00022692"/>
    </source>
</evidence>
<dbReference type="InParanoid" id="A0A3N4KNT1"/>
<evidence type="ECO:0000256" key="1">
    <source>
        <dbReference type="ARBA" id="ARBA00004141"/>
    </source>
</evidence>
<feature type="transmembrane region" description="Helical" evidence="8">
    <location>
        <begin position="376"/>
        <end position="396"/>
    </location>
</feature>
<dbReference type="PANTHER" id="PTHR31645">
    <property type="entry name" value="OLIGOPEPTIDE TRANSPORTER YGL114W-RELATED"/>
    <property type="match status" value="1"/>
</dbReference>
<dbReference type="OrthoDB" id="627262at2759"/>
<feature type="transmembrane region" description="Helical" evidence="8">
    <location>
        <begin position="460"/>
        <end position="481"/>
    </location>
</feature>
<comment type="subcellular location">
    <subcellularLocation>
        <location evidence="1">Membrane</location>
        <topology evidence="1">Multi-pass membrane protein</topology>
    </subcellularLocation>
</comment>
<feature type="transmembrane region" description="Helical" evidence="8">
    <location>
        <begin position="213"/>
        <end position="230"/>
    </location>
</feature>
<organism evidence="9 10">
    <name type="scientific">Morchella conica CCBAS932</name>
    <dbReference type="NCBI Taxonomy" id="1392247"/>
    <lineage>
        <taxon>Eukaryota</taxon>
        <taxon>Fungi</taxon>
        <taxon>Dikarya</taxon>
        <taxon>Ascomycota</taxon>
        <taxon>Pezizomycotina</taxon>
        <taxon>Pezizomycetes</taxon>
        <taxon>Pezizales</taxon>
        <taxon>Morchellaceae</taxon>
        <taxon>Morchella</taxon>
    </lineage>
</organism>
<evidence type="ECO:0000256" key="6">
    <source>
        <dbReference type="ARBA" id="ARBA00023136"/>
    </source>
</evidence>
<reference evidence="9 10" key="1">
    <citation type="journal article" date="2018" name="Nat. Ecol. Evol.">
        <title>Pezizomycetes genomes reveal the molecular basis of ectomycorrhizal truffle lifestyle.</title>
        <authorList>
            <person name="Murat C."/>
            <person name="Payen T."/>
            <person name="Noel B."/>
            <person name="Kuo A."/>
            <person name="Morin E."/>
            <person name="Chen J."/>
            <person name="Kohler A."/>
            <person name="Krizsan K."/>
            <person name="Balestrini R."/>
            <person name="Da Silva C."/>
            <person name="Montanini B."/>
            <person name="Hainaut M."/>
            <person name="Levati E."/>
            <person name="Barry K.W."/>
            <person name="Belfiori B."/>
            <person name="Cichocki N."/>
            <person name="Clum A."/>
            <person name="Dockter R.B."/>
            <person name="Fauchery L."/>
            <person name="Guy J."/>
            <person name="Iotti M."/>
            <person name="Le Tacon F."/>
            <person name="Lindquist E.A."/>
            <person name="Lipzen A."/>
            <person name="Malagnac F."/>
            <person name="Mello A."/>
            <person name="Molinier V."/>
            <person name="Miyauchi S."/>
            <person name="Poulain J."/>
            <person name="Riccioni C."/>
            <person name="Rubini A."/>
            <person name="Sitrit Y."/>
            <person name="Splivallo R."/>
            <person name="Traeger S."/>
            <person name="Wang M."/>
            <person name="Zifcakova L."/>
            <person name="Wipf D."/>
            <person name="Zambonelli A."/>
            <person name="Paolocci F."/>
            <person name="Nowrousian M."/>
            <person name="Ottonello S."/>
            <person name="Baldrian P."/>
            <person name="Spatafora J.W."/>
            <person name="Henrissat B."/>
            <person name="Nagy L.G."/>
            <person name="Aury J.M."/>
            <person name="Wincker P."/>
            <person name="Grigoriev I.V."/>
            <person name="Bonfante P."/>
            <person name="Martin F.M."/>
        </authorList>
    </citation>
    <scope>NUCLEOTIDE SEQUENCE [LARGE SCALE GENOMIC DNA]</scope>
    <source>
        <strain evidence="9 10">CCBAS932</strain>
    </source>
</reference>
<feature type="transmembrane region" description="Helical" evidence="8">
    <location>
        <begin position="351"/>
        <end position="370"/>
    </location>
</feature>
<dbReference type="InterPro" id="IPR004813">
    <property type="entry name" value="OPT"/>
</dbReference>
<feature type="compositionally biased region" description="Basic residues" evidence="7">
    <location>
        <begin position="319"/>
        <end position="328"/>
    </location>
</feature>
<comment type="similarity">
    <text evidence="2">Belongs to the oligopeptide OPT transporter family.</text>
</comment>
<sequence length="613" mass="64560">MSMPSSLIGFALFKTFSAHLSYPFTPTENVLVQTVAVAVGSMPLSAGFVGVIPALETLLLPSEGGPLHISIPKLILWSIGVAFFGVFFAVPLRRQVIVKEKLPFPSGTATALMIAVLHGKDTRNLVASSSSPSTEPERPPSTEDHARSWKSKTRLLGGAFCVSAAYTLASYFVPVLRNLPVFGRGLATHWLWALNPSPAYVGQGIIMGTSTTLHMLLGAVVGWGVLSPLAKHNGWAPGPVDDWAKGSRGWIVWVSLAIMLSDSVISLGGLVLEPAVRAVMAMRRRGDGGSGSYQRLLQGGDEGEDGAQNSSYESVAGTLHHRRPRKPHHDPAEEEEPEDLPPSHLVSNKTVIIGLFLSGLLCIFSTTLVFPTVPLPATLIAFTLALLLSIMGVRALGQTDLNPVSGISKLTQLLFALITPNVLTNLVAGAISEAGAQQAGDIMQDLKTGYLLRASPRAQFHGQLIGSVAGAVVSAVVYRLYTTVYPVPGELFQVPTAYVWVDCARLVSGEGLPKGAWTAACIAAAAGAAATLARGWGLKGSRWREWVPGGIAVAVGMYNVPSFTLARAVGGGVAWWWKGEETTLVILASGLILGEGVASVVSLAMASVGVPHL</sequence>
<dbReference type="InterPro" id="IPR045035">
    <property type="entry name" value="YSL-like"/>
</dbReference>
<feature type="transmembrane region" description="Helical" evidence="8">
    <location>
        <begin position="516"/>
        <end position="537"/>
    </location>
</feature>
<dbReference type="GO" id="GO:0000329">
    <property type="term" value="C:fungal-type vacuole membrane"/>
    <property type="evidence" value="ECO:0007669"/>
    <property type="project" value="TreeGrafter"/>
</dbReference>
<keyword evidence="3" id="KW-0813">Transport</keyword>
<feature type="compositionally biased region" description="Basic and acidic residues" evidence="7">
    <location>
        <begin position="135"/>
        <end position="147"/>
    </location>
</feature>
<feature type="transmembrane region" description="Helical" evidence="8">
    <location>
        <begin position="155"/>
        <end position="175"/>
    </location>
</feature>
<dbReference type="Pfam" id="PF03169">
    <property type="entry name" value="OPT"/>
    <property type="match status" value="1"/>
</dbReference>
<evidence type="ECO:0000313" key="10">
    <source>
        <dbReference type="Proteomes" id="UP000277580"/>
    </source>
</evidence>
<dbReference type="FunCoup" id="A0A3N4KNT1">
    <property type="interactions" value="26"/>
</dbReference>
<feature type="transmembrane region" description="Helical" evidence="8">
    <location>
        <begin position="549"/>
        <end position="577"/>
    </location>
</feature>
<dbReference type="EMBL" id="ML119139">
    <property type="protein sequence ID" value="RPB10972.1"/>
    <property type="molecule type" value="Genomic_DNA"/>
</dbReference>
<evidence type="ECO:0000256" key="5">
    <source>
        <dbReference type="ARBA" id="ARBA00022989"/>
    </source>
</evidence>
<feature type="transmembrane region" description="Helical" evidence="8">
    <location>
        <begin position="250"/>
        <end position="276"/>
    </location>
</feature>